<dbReference type="AlphaFoldDB" id="A0A934SUK7"/>
<proteinExistence type="predicted"/>
<accession>A0A934SUK7</accession>
<reference evidence="1" key="1">
    <citation type="submission" date="2021-01" db="EMBL/GenBank/DDBJ databases">
        <title>Genome sequence of strain Noviherbaspirillum sp. DKR-6.</title>
        <authorList>
            <person name="Chaudhary D.K."/>
        </authorList>
    </citation>
    <scope>NUCLEOTIDE SEQUENCE</scope>
    <source>
        <strain evidence="1">DKR-6</strain>
    </source>
</reference>
<sequence>MNTPQSNSIQFDQPIGHSVGGFTVGHQATMSSSKAQGTITGLKHENGQLIVSLFFAQPQPVDAPQGALCHYFHLNWRNITSTWRPAAAA</sequence>
<dbReference type="EMBL" id="JAEPBG010000006">
    <property type="protein sequence ID" value="MBK4735997.1"/>
    <property type="molecule type" value="Genomic_DNA"/>
</dbReference>
<dbReference type="RefSeq" id="WP_200592962.1">
    <property type="nucleotide sequence ID" value="NZ_JAEPBG010000006.1"/>
</dbReference>
<name>A0A934SUK7_9BURK</name>
<protein>
    <submittedName>
        <fullName evidence="1">Uncharacterized protein</fullName>
    </submittedName>
</protein>
<keyword evidence="2" id="KW-1185">Reference proteome</keyword>
<organism evidence="1 2">
    <name type="scientific">Noviherbaspirillum pedocola</name>
    <dbReference type="NCBI Taxonomy" id="2801341"/>
    <lineage>
        <taxon>Bacteria</taxon>
        <taxon>Pseudomonadati</taxon>
        <taxon>Pseudomonadota</taxon>
        <taxon>Betaproteobacteria</taxon>
        <taxon>Burkholderiales</taxon>
        <taxon>Oxalobacteraceae</taxon>
        <taxon>Noviherbaspirillum</taxon>
    </lineage>
</organism>
<gene>
    <name evidence="1" type="ORF">JJB74_15355</name>
</gene>
<dbReference type="Proteomes" id="UP000622890">
    <property type="component" value="Unassembled WGS sequence"/>
</dbReference>
<comment type="caution">
    <text evidence="1">The sequence shown here is derived from an EMBL/GenBank/DDBJ whole genome shotgun (WGS) entry which is preliminary data.</text>
</comment>
<evidence type="ECO:0000313" key="1">
    <source>
        <dbReference type="EMBL" id="MBK4735997.1"/>
    </source>
</evidence>
<evidence type="ECO:0000313" key="2">
    <source>
        <dbReference type="Proteomes" id="UP000622890"/>
    </source>
</evidence>